<reference evidence="1 2" key="1">
    <citation type="submission" date="2018-04" db="EMBL/GenBank/DDBJ databases">
        <title>The genome of golden apple snail Pomacea canaliculata provides insight into stress tolerance and invasive adaptation.</title>
        <authorList>
            <person name="Liu C."/>
            <person name="Liu B."/>
            <person name="Ren Y."/>
            <person name="Zhang Y."/>
            <person name="Wang H."/>
            <person name="Li S."/>
            <person name="Jiang F."/>
            <person name="Yin L."/>
            <person name="Zhang G."/>
            <person name="Qian W."/>
            <person name="Fan W."/>
        </authorList>
    </citation>
    <scope>NUCLEOTIDE SEQUENCE [LARGE SCALE GENOMIC DNA]</scope>
    <source>
        <strain evidence="1">SZHN2017</strain>
        <tissue evidence="1">Muscle</tissue>
    </source>
</reference>
<evidence type="ECO:0000313" key="2">
    <source>
        <dbReference type="Proteomes" id="UP000245119"/>
    </source>
</evidence>
<name>A0A2T7NEE7_POMCA</name>
<dbReference type="AlphaFoldDB" id="A0A2T7NEE7"/>
<protein>
    <submittedName>
        <fullName evidence="1">Uncharacterized protein</fullName>
    </submittedName>
</protein>
<organism evidence="1 2">
    <name type="scientific">Pomacea canaliculata</name>
    <name type="common">Golden apple snail</name>
    <dbReference type="NCBI Taxonomy" id="400727"/>
    <lineage>
        <taxon>Eukaryota</taxon>
        <taxon>Metazoa</taxon>
        <taxon>Spiralia</taxon>
        <taxon>Lophotrochozoa</taxon>
        <taxon>Mollusca</taxon>
        <taxon>Gastropoda</taxon>
        <taxon>Caenogastropoda</taxon>
        <taxon>Architaenioglossa</taxon>
        <taxon>Ampullarioidea</taxon>
        <taxon>Ampullariidae</taxon>
        <taxon>Pomacea</taxon>
    </lineage>
</organism>
<sequence>MPLDLPSVTMAMHGHQGLLLQCPRAAQQNSLAAETDLCDYKRPAAAATTTTTTTTTTTPRWLLWRVHKQQSVYVAPDLFSNTHPPSVPRTSPFH</sequence>
<gene>
    <name evidence="1" type="ORF">C0Q70_20044</name>
</gene>
<accession>A0A2T7NEE7</accession>
<proteinExistence type="predicted"/>
<evidence type="ECO:0000313" key="1">
    <source>
        <dbReference type="EMBL" id="PVD19554.1"/>
    </source>
</evidence>
<dbReference type="EMBL" id="PZQS01000013">
    <property type="protein sequence ID" value="PVD19554.1"/>
    <property type="molecule type" value="Genomic_DNA"/>
</dbReference>
<dbReference type="Proteomes" id="UP000245119">
    <property type="component" value="Linkage Group LG13"/>
</dbReference>
<keyword evidence="2" id="KW-1185">Reference proteome</keyword>
<comment type="caution">
    <text evidence="1">The sequence shown here is derived from an EMBL/GenBank/DDBJ whole genome shotgun (WGS) entry which is preliminary data.</text>
</comment>